<comment type="caution">
    <text evidence="3">The sequence shown here is derived from an EMBL/GenBank/DDBJ whole genome shotgun (WGS) entry which is preliminary data.</text>
</comment>
<evidence type="ECO:0000256" key="1">
    <source>
        <dbReference type="SAM" id="Coils"/>
    </source>
</evidence>
<keyword evidence="2" id="KW-1133">Transmembrane helix</keyword>
<keyword evidence="2" id="KW-0812">Transmembrane</keyword>
<reference evidence="3 4" key="1">
    <citation type="submission" date="2016-11" db="EMBL/GenBank/DDBJ databases">
        <title>The macronuclear genome of Stentor coeruleus: a giant cell with tiny introns.</title>
        <authorList>
            <person name="Slabodnick M."/>
            <person name="Ruby J.G."/>
            <person name="Reiff S.B."/>
            <person name="Swart E.C."/>
            <person name="Gosai S."/>
            <person name="Prabakaran S."/>
            <person name="Witkowska E."/>
            <person name="Larue G.E."/>
            <person name="Fisher S."/>
            <person name="Freeman R.M."/>
            <person name="Gunawardena J."/>
            <person name="Chu W."/>
            <person name="Stover N.A."/>
            <person name="Gregory B.D."/>
            <person name="Nowacki M."/>
            <person name="Derisi J."/>
            <person name="Roy S.W."/>
            <person name="Marshall W.F."/>
            <person name="Sood P."/>
        </authorList>
    </citation>
    <scope>NUCLEOTIDE SEQUENCE [LARGE SCALE GENOMIC DNA]</scope>
    <source>
        <strain evidence="3">WM001</strain>
    </source>
</reference>
<dbReference type="Proteomes" id="UP000187209">
    <property type="component" value="Unassembled WGS sequence"/>
</dbReference>
<keyword evidence="2" id="KW-0472">Membrane</keyword>
<keyword evidence="1" id="KW-0175">Coiled coil</keyword>
<feature type="coiled-coil region" evidence="1">
    <location>
        <begin position="13"/>
        <end position="102"/>
    </location>
</feature>
<dbReference type="Gene3D" id="1.20.5.1700">
    <property type="match status" value="1"/>
</dbReference>
<protein>
    <submittedName>
        <fullName evidence="3">Uncharacterized protein</fullName>
    </submittedName>
</protein>
<name>A0A1R2BM10_9CILI</name>
<organism evidence="3 4">
    <name type="scientific">Stentor coeruleus</name>
    <dbReference type="NCBI Taxonomy" id="5963"/>
    <lineage>
        <taxon>Eukaryota</taxon>
        <taxon>Sar</taxon>
        <taxon>Alveolata</taxon>
        <taxon>Ciliophora</taxon>
        <taxon>Postciliodesmatophora</taxon>
        <taxon>Heterotrichea</taxon>
        <taxon>Heterotrichida</taxon>
        <taxon>Stentoridae</taxon>
        <taxon>Stentor</taxon>
    </lineage>
</organism>
<evidence type="ECO:0000313" key="4">
    <source>
        <dbReference type="Proteomes" id="UP000187209"/>
    </source>
</evidence>
<keyword evidence="4" id="KW-1185">Reference proteome</keyword>
<dbReference type="EMBL" id="MPUH01000556">
    <property type="protein sequence ID" value="OMJ77791.1"/>
    <property type="molecule type" value="Genomic_DNA"/>
</dbReference>
<dbReference type="AlphaFoldDB" id="A0A1R2BM10"/>
<accession>A0A1R2BM10</accession>
<evidence type="ECO:0000256" key="2">
    <source>
        <dbReference type="SAM" id="Phobius"/>
    </source>
</evidence>
<evidence type="ECO:0000313" key="3">
    <source>
        <dbReference type="EMBL" id="OMJ77791.1"/>
    </source>
</evidence>
<proteinExistence type="predicted"/>
<feature type="transmembrane region" description="Helical" evidence="2">
    <location>
        <begin position="110"/>
        <end position="126"/>
    </location>
</feature>
<dbReference type="OrthoDB" id="5579923at2759"/>
<gene>
    <name evidence="3" type="ORF">SteCoe_22541</name>
</gene>
<sequence>MQKEASVALNINNIHLKIQLSKLESQIQTLENEIQVVEQENYELSQLCDEADHKLIMKIEKESENYIAKIKQIENDEAFILNQEVNDKIRELEFRANEFSQRKNDSNTNYLVYLIMFFVGIWISNLV</sequence>